<reference evidence="11" key="1">
    <citation type="submission" date="2015-11" db="EMBL/GenBank/DDBJ databases">
        <authorList>
            <person name="Dugat-Bony E."/>
        </authorList>
    </citation>
    <scope>NUCLEOTIDE SEQUENCE [LARGE SCALE GENOMIC DNA]</scope>
    <source>
        <strain evidence="11">Mu292</strain>
    </source>
</reference>
<dbReference type="SMART" id="SM00490">
    <property type="entry name" value="HELICc"/>
    <property type="match status" value="1"/>
</dbReference>
<dbReference type="GO" id="GO:0005524">
    <property type="term" value="F:ATP binding"/>
    <property type="evidence" value="ECO:0007669"/>
    <property type="project" value="UniProtKB-KW"/>
</dbReference>
<keyword evidence="1" id="KW-0547">Nucleotide-binding</keyword>
<evidence type="ECO:0000256" key="6">
    <source>
        <dbReference type="ARBA" id="ARBA00023125"/>
    </source>
</evidence>
<proteinExistence type="predicted"/>
<dbReference type="GO" id="GO:0016787">
    <property type="term" value="F:hydrolase activity"/>
    <property type="evidence" value="ECO:0007669"/>
    <property type="project" value="UniProtKB-KW"/>
</dbReference>
<evidence type="ECO:0000259" key="9">
    <source>
        <dbReference type="PROSITE" id="PS51194"/>
    </source>
</evidence>
<dbReference type="Proteomes" id="UP000182498">
    <property type="component" value="Unassembled WGS sequence"/>
</dbReference>
<dbReference type="PROSITE" id="PS51194">
    <property type="entry name" value="HELICASE_CTER"/>
    <property type="match status" value="1"/>
</dbReference>
<dbReference type="InterPro" id="IPR014001">
    <property type="entry name" value="Helicase_ATP-bd"/>
</dbReference>
<evidence type="ECO:0000313" key="10">
    <source>
        <dbReference type="EMBL" id="CUU66909.1"/>
    </source>
</evidence>
<dbReference type="InterPro" id="IPR001650">
    <property type="entry name" value="Helicase_C-like"/>
</dbReference>
<keyword evidence="7" id="KW-0234">DNA repair</keyword>
<organism evidence="10 11">
    <name type="scientific">Corynebacterium variabile</name>
    <dbReference type="NCBI Taxonomy" id="1727"/>
    <lineage>
        <taxon>Bacteria</taxon>
        <taxon>Bacillati</taxon>
        <taxon>Actinomycetota</taxon>
        <taxon>Actinomycetes</taxon>
        <taxon>Mycobacteriales</taxon>
        <taxon>Corynebacteriaceae</taxon>
        <taxon>Corynebacterium</taxon>
    </lineage>
</organism>
<evidence type="ECO:0000256" key="7">
    <source>
        <dbReference type="ARBA" id="ARBA00023204"/>
    </source>
</evidence>
<dbReference type="SUPFAM" id="SSF52540">
    <property type="entry name" value="P-loop containing nucleoside triphosphate hydrolases"/>
    <property type="match status" value="1"/>
</dbReference>
<dbReference type="InterPro" id="IPR027417">
    <property type="entry name" value="P-loop_NTPase"/>
</dbReference>
<keyword evidence="4 10" id="KW-0347">Helicase</keyword>
<evidence type="ECO:0000256" key="2">
    <source>
        <dbReference type="ARBA" id="ARBA00022763"/>
    </source>
</evidence>
<keyword evidence="6" id="KW-0238">DNA-binding</keyword>
<keyword evidence="11" id="KW-1185">Reference proteome</keyword>
<dbReference type="PANTHER" id="PTHR47964">
    <property type="entry name" value="ATP-DEPENDENT DNA HELICASE HOMOLOG RECG, CHLOROPLASTIC"/>
    <property type="match status" value="1"/>
</dbReference>
<dbReference type="GO" id="GO:0003677">
    <property type="term" value="F:DNA binding"/>
    <property type="evidence" value="ECO:0007669"/>
    <property type="project" value="UniProtKB-KW"/>
</dbReference>
<evidence type="ECO:0000259" key="8">
    <source>
        <dbReference type="PROSITE" id="PS51192"/>
    </source>
</evidence>
<feature type="domain" description="Helicase C-terminal" evidence="9">
    <location>
        <begin position="523"/>
        <end position="682"/>
    </location>
</feature>
<keyword evidence="5" id="KW-0067">ATP-binding</keyword>
<feature type="domain" description="Helicase ATP-binding" evidence="8">
    <location>
        <begin position="334"/>
        <end position="501"/>
    </location>
</feature>
<dbReference type="Pfam" id="PF00270">
    <property type="entry name" value="DEAD"/>
    <property type="match status" value="1"/>
</dbReference>
<gene>
    <name evidence="10" type="ORF">CVAR292_02262</name>
</gene>
<evidence type="ECO:0000256" key="5">
    <source>
        <dbReference type="ARBA" id="ARBA00022840"/>
    </source>
</evidence>
<dbReference type="EMBL" id="FAUH01000016">
    <property type="protein sequence ID" value="CUU66909.1"/>
    <property type="molecule type" value="Genomic_DNA"/>
</dbReference>
<protein>
    <submittedName>
        <fullName evidence="10">ATP-dependent DNA helicase RecG</fullName>
        <ecNumber evidence="10">3.6.1.-</ecNumber>
    </submittedName>
</protein>
<evidence type="ECO:0000256" key="4">
    <source>
        <dbReference type="ARBA" id="ARBA00022806"/>
    </source>
</evidence>
<dbReference type="InterPro" id="IPR011545">
    <property type="entry name" value="DEAD/DEAH_box_helicase_dom"/>
</dbReference>
<accession>A0A0X2NPW5</accession>
<name>A0A0X2NPW5_9CORY</name>
<dbReference type="RefSeq" id="WP_073884514.1">
    <property type="nucleotide sequence ID" value="NZ_FAUH01000016.1"/>
</dbReference>
<dbReference type="OrthoDB" id="9804325at2"/>
<keyword evidence="3 10" id="KW-0378">Hydrolase</keyword>
<evidence type="ECO:0000256" key="3">
    <source>
        <dbReference type="ARBA" id="ARBA00022801"/>
    </source>
</evidence>
<evidence type="ECO:0000313" key="11">
    <source>
        <dbReference type="Proteomes" id="UP000182498"/>
    </source>
</evidence>
<dbReference type="GO" id="GO:0003678">
    <property type="term" value="F:DNA helicase activity"/>
    <property type="evidence" value="ECO:0007669"/>
    <property type="project" value="TreeGrafter"/>
</dbReference>
<dbReference type="Pfam" id="PF00271">
    <property type="entry name" value="Helicase_C"/>
    <property type="match status" value="1"/>
</dbReference>
<dbReference type="EC" id="3.6.1.-" evidence="10"/>
<keyword evidence="2" id="KW-0227">DNA damage</keyword>
<dbReference type="AlphaFoldDB" id="A0A0X2NPW5"/>
<dbReference type="Gene3D" id="3.40.50.300">
    <property type="entry name" value="P-loop containing nucleotide triphosphate hydrolases"/>
    <property type="match status" value="2"/>
</dbReference>
<dbReference type="PROSITE" id="PS51192">
    <property type="entry name" value="HELICASE_ATP_BIND_1"/>
    <property type="match status" value="1"/>
</dbReference>
<dbReference type="PANTHER" id="PTHR47964:SF1">
    <property type="entry name" value="ATP-DEPENDENT DNA HELICASE HOMOLOG RECG, CHLOROPLASTIC"/>
    <property type="match status" value="1"/>
</dbReference>
<dbReference type="GO" id="GO:0006281">
    <property type="term" value="P:DNA repair"/>
    <property type="evidence" value="ECO:0007669"/>
    <property type="project" value="UniProtKB-KW"/>
</dbReference>
<dbReference type="SMART" id="SM00487">
    <property type="entry name" value="DEXDc"/>
    <property type="match status" value="1"/>
</dbReference>
<sequence>MLGWDDPRPLSLVITPDRARSLAGKPGLATMGQALMNFPVAYVHSSGTGAFTDHGGVPGEMPEEGDRFTCLAEVLTAQVQDNRGRRGPREILQFTFRVADTVFSSALFGNVRMHQPFVTPGAKLMFSGTLGIWRDQWQLKNPSYITLHPAPTPDGHRRTDEEYEAAFGAFGPLATIVDVAGGMRAAQKVLSHPWLPTYRRRPGTSTAEVTAVMDHVLAAMGEPSEMLPRVPGAPDWPQIDGAPVLDFATALRQVHRPPEDGPDAARTRLKFNEALGLQLVMALRRADSTARHARPVVPVAPDSRYTALLDRLPYDLTAPQQDALSTIGDAMAGTTDTVTPMSMLLQGDVGSGKTVVALLAMLRVVDSGAQCAFLAPTEVLAVQHAGTLTGLLERIDGRQVTVTLLTGSMTAAERKAALLDIISGTSDIVVGTHAIIQDSVDFFDLGMVVVDEQHRFGVRQRDKLRENAPVERTPHLLVMTATPIPRTVAMTMFGDLSVCTLTGSPSGRGKVDTFVVPTFKRNWVDRVFAVIREQVASGHRAFIVVPRIDGEGGVDDVATRLESGVLTGLRIGRLHGRMDNKAEVMADLASGEIDVLVATTVVEVGVDIPEATVMVVVDAENFGVSQLHQLRGRVGRGADNSWCFLCTAVPEEEASSRRLQSIAATSDGFALAELDLRTRTEGDVLGESQSGSRARRVTLLSLADDAVVIEEARRYAEDLVGYDTALARALVAEIADDDQEFIERS</sequence>
<dbReference type="InterPro" id="IPR047112">
    <property type="entry name" value="RecG/Mfd"/>
</dbReference>
<evidence type="ECO:0000256" key="1">
    <source>
        <dbReference type="ARBA" id="ARBA00022741"/>
    </source>
</evidence>